<dbReference type="FunFam" id="1.20.1310.10:FF:000014">
    <property type="entry name" value="Cullin 5"/>
    <property type="match status" value="1"/>
</dbReference>
<dbReference type="SUPFAM" id="SSF75632">
    <property type="entry name" value="Cullin homology domain"/>
    <property type="match status" value="1"/>
</dbReference>
<dbReference type="SUPFAM" id="SSF74788">
    <property type="entry name" value="Cullin repeat-like"/>
    <property type="match status" value="1"/>
</dbReference>
<dbReference type="InterPro" id="IPR019559">
    <property type="entry name" value="Cullin_neddylation_domain"/>
</dbReference>
<dbReference type="EMBL" id="CAJFCV020000005">
    <property type="protein sequence ID" value="CAG9121946.1"/>
    <property type="molecule type" value="Genomic_DNA"/>
</dbReference>
<dbReference type="InterPro" id="IPR036388">
    <property type="entry name" value="WH-like_DNA-bd_sf"/>
</dbReference>
<evidence type="ECO:0000256" key="1">
    <source>
        <dbReference type="ARBA" id="ARBA00004906"/>
    </source>
</evidence>
<dbReference type="FunFam" id="1.20.1310.10:FF:000009">
    <property type="entry name" value="Cullin 5"/>
    <property type="match status" value="1"/>
</dbReference>
<keyword evidence="5" id="KW-0832">Ubl conjugation</keyword>
<evidence type="ECO:0000256" key="5">
    <source>
        <dbReference type="ARBA" id="ARBA00022843"/>
    </source>
</evidence>
<dbReference type="PANTHER" id="PTHR11932">
    <property type="entry name" value="CULLIN"/>
    <property type="match status" value="1"/>
</dbReference>
<keyword evidence="3" id="KW-1017">Isopeptide bond</keyword>
<dbReference type="InterPro" id="IPR016158">
    <property type="entry name" value="Cullin_homology"/>
</dbReference>
<comment type="caution">
    <text evidence="10">The sequence shown here is derived from an EMBL/GenBank/DDBJ whole genome shotgun (WGS) entry which is preliminary data.</text>
</comment>
<dbReference type="Gene3D" id="1.20.1310.10">
    <property type="entry name" value="Cullin Repeats"/>
    <property type="match status" value="4"/>
</dbReference>
<evidence type="ECO:0000256" key="4">
    <source>
        <dbReference type="ARBA" id="ARBA00022786"/>
    </source>
</evidence>
<dbReference type="InterPro" id="IPR016159">
    <property type="entry name" value="Cullin_repeat-like_dom_sf"/>
</dbReference>
<dbReference type="InterPro" id="IPR001373">
    <property type="entry name" value="Cullin_N"/>
</dbReference>
<evidence type="ECO:0000313" key="11">
    <source>
        <dbReference type="Proteomes" id="UP000659654"/>
    </source>
</evidence>
<comment type="pathway">
    <text evidence="1">Protein modification; protein ubiquitination.</text>
</comment>
<dbReference type="Proteomes" id="UP000659654">
    <property type="component" value="Unassembled WGS sequence"/>
</dbReference>
<gene>
    <name evidence="10" type="ORF">BXYJ_LOCUS11195</name>
</gene>
<dbReference type="Gene3D" id="3.30.230.130">
    <property type="entry name" value="Cullin, Chain C, Domain 2"/>
    <property type="match status" value="1"/>
</dbReference>
<dbReference type="SUPFAM" id="SSF46785">
    <property type="entry name" value="Winged helix' DNA-binding domain"/>
    <property type="match status" value="1"/>
</dbReference>
<feature type="domain" description="Cullin family profile" evidence="9">
    <location>
        <begin position="399"/>
        <end position="635"/>
    </location>
</feature>
<organism evidence="10 11">
    <name type="scientific">Bursaphelenchus xylophilus</name>
    <name type="common">Pinewood nematode worm</name>
    <name type="synonym">Aphelenchoides xylophilus</name>
    <dbReference type="NCBI Taxonomy" id="6326"/>
    <lineage>
        <taxon>Eukaryota</taxon>
        <taxon>Metazoa</taxon>
        <taxon>Ecdysozoa</taxon>
        <taxon>Nematoda</taxon>
        <taxon>Chromadorea</taxon>
        <taxon>Rhabditida</taxon>
        <taxon>Tylenchina</taxon>
        <taxon>Tylenchomorpha</taxon>
        <taxon>Aphelenchoidea</taxon>
        <taxon>Aphelenchoididae</taxon>
        <taxon>Bursaphelenchus</taxon>
    </lineage>
</organism>
<dbReference type="InterPro" id="IPR036390">
    <property type="entry name" value="WH_DNA-bd_sf"/>
</dbReference>
<dbReference type="FunFam" id="3.30.230.130:FF:000004">
    <property type="entry name" value="Cullin 5"/>
    <property type="match status" value="1"/>
</dbReference>
<dbReference type="SMR" id="A0A7I8XMH1"/>
<dbReference type="InterPro" id="IPR045093">
    <property type="entry name" value="Cullin"/>
</dbReference>
<dbReference type="OrthoDB" id="27073at2759"/>
<dbReference type="SMART" id="SM00884">
    <property type="entry name" value="Cullin_Nedd8"/>
    <property type="match status" value="1"/>
</dbReference>
<evidence type="ECO:0000256" key="2">
    <source>
        <dbReference type="ARBA" id="ARBA00006019"/>
    </source>
</evidence>
<dbReference type="EMBL" id="CAJFDI010000005">
    <property type="protein sequence ID" value="CAD5230866.1"/>
    <property type="molecule type" value="Genomic_DNA"/>
</dbReference>
<reference evidence="10" key="1">
    <citation type="submission" date="2020-09" db="EMBL/GenBank/DDBJ databases">
        <authorList>
            <person name="Kikuchi T."/>
        </authorList>
    </citation>
    <scope>NUCLEOTIDE SEQUENCE</scope>
    <source>
        <strain evidence="10">Ka4C1</strain>
    </source>
</reference>
<dbReference type="GO" id="GO:0031625">
    <property type="term" value="F:ubiquitin protein ligase binding"/>
    <property type="evidence" value="ECO:0007669"/>
    <property type="project" value="InterPro"/>
</dbReference>
<evidence type="ECO:0000259" key="9">
    <source>
        <dbReference type="PROSITE" id="PS50069"/>
    </source>
</evidence>
<accession>A0A7I8XMH1</accession>
<protein>
    <recommendedName>
        <fullName evidence="6">Cullin-5</fullName>
    </recommendedName>
</protein>
<dbReference type="InterPro" id="IPR059120">
    <property type="entry name" value="Cullin-like_AB"/>
</dbReference>
<dbReference type="InterPro" id="IPR036317">
    <property type="entry name" value="Cullin_homology_sf"/>
</dbReference>
<dbReference type="AlphaFoldDB" id="A0A7I8XMH1"/>
<evidence type="ECO:0000313" key="10">
    <source>
        <dbReference type="EMBL" id="CAD5230866.1"/>
    </source>
</evidence>
<sequence>MLLAQQSDCFEAEWAPALEIVRKLLERQNVTKTEWQDLFAINNRITSWVPNGSSLLLRALEEVLRNHVENAAQRIHQNQSDADLLKAYVHEWSNYSVLIIHLPTPFAFIERGVIRPAVGIARVEGRHAETLFTVRNVMYTLWNETVFESIYQRLLSAANHLISEERSGQSAVSKSELVVGVREGFVNAGHGDSCSLLLYKKFFETQYITSLQQFYKERANQVLKDGGILNYMAYAFEKVQEEEDRAKKYLDPSSYERLVEASVKILVVDYLEGLLAEGASLIQKNDVERLRMLYGLVTKTENGVKPLLNTLADHIKSEGLKTMKENAATVVNDSEKYVEQLLGMYERFSKLVREAFCDDSRFLTVRDKSFQDVINNTEVFKLELVVSKQRGGRLPPESKCPELLANYCDLLLRKSALTKKLSSEEIDERLNKVLLLLKYVSNKDVFMRYHKNHLSRRLILELTADQEKEENLVKMFRDNGMPTDYVNRLYRMLQDIEVNKDLSTAFKKSIGANNNIRNTAENINLKILNAGAWSRGREKAHITLPREIEEIIPEIEDFYKKKHVGRKLNWAHSWSTGVIGFQNEAGKYDLEVSTHQMAVLFIWNDRPKEKLSFETIRLATELSDTDLRRTLGSLLQNPKVKVQVMQTDCSPPNPKDFTDSTLFWINQQFAVVKNDKPQPRGRINLVNRLVVAAENVTEEEHEDIIRLREFRTQEAIIKILKTHRSMNQLDLQNRLIEMLRNMFAPSRKMIKEQLEWLIEQQFIGRDPNDITKFNYLA</sequence>
<dbReference type="Gene3D" id="1.10.10.10">
    <property type="entry name" value="Winged helix-like DNA-binding domain superfamily/Winged helix DNA-binding domain"/>
    <property type="match status" value="1"/>
</dbReference>
<dbReference type="Pfam" id="PF26557">
    <property type="entry name" value="Cullin_AB"/>
    <property type="match status" value="1"/>
</dbReference>
<dbReference type="SMART" id="SM00182">
    <property type="entry name" value="CULLIN"/>
    <property type="match status" value="1"/>
</dbReference>
<dbReference type="Pfam" id="PF10557">
    <property type="entry name" value="Cullin_Nedd8"/>
    <property type="match status" value="1"/>
</dbReference>
<dbReference type="PROSITE" id="PS50069">
    <property type="entry name" value="CULLIN_2"/>
    <property type="match status" value="1"/>
</dbReference>
<name>A0A7I8XMH1_BURXY</name>
<evidence type="ECO:0000256" key="3">
    <source>
        <dbReference type="ARBA" id="ARBA00022499"/>
    </source>
</evidence>
<dbReference type="Proteomes" id="UP000582659">
    <property type="component" value="Unassembled WGS sequence"/>
</dbReference>
<evidence type="ECO:0000256" key="8">
    <source>
        <dbReference type="RuleBase" id="RU003829"/>
    </source>
</evidence>
<keyword evidence="11" id="KW-1185">Reference proteome</keyword>
<dbReference type="Pfam" id="PF00888">
    <property type="entry name" value="Cullin"/>
    <property type="match status" value="1"/>
</dbReference>
<dbReference type="GO" id="GO:0006511">
    <property type="term" value="P:ubiquitin-dependent protein catabolic process"/>
    <property type="evidence" value="ECO:0007669"/>
    <property type="project" value="InterPro"/>
</dbReference>
<evidence type="ECO:0000256" key="6">
    <source>
        <dbReference type="ARBA" id="ARBA00040451"/>
    </source>
</evidence>
<comment type="similarity">
    <text evidence="2 7 8">Belongs to the cullin family.</text>
</comment>
<evidence type="ECO:0000256" key="7">
    <source>
        <dbReference type="PROSITE-ProRule" id="PRU00330"/>
    </source>
</evidence>
<keyword evidence="4" id="KW-0833">Ubl conjugation pathway</keyword>
<proteinExistence type="inferred from homology"/>